<dbReference type="Proteomes" id="UP000011648">
    <property type="component" value="Unassembled WGS sequence"/>
</dbReference>
<feature type="region of interest" description="Disordered" evidence="1">
    <location>
        <begin position="54"/>
        <end position="73"/>
    </location>
</feature>
<dbReference type="PATRIC" id="fig|1230458.4.peg.1693"/>
<dbReference type="STRING" id="1230458.C484_08498"/>
<name>M0A223_9EURY</name>
<keyword evidence="3" id="KW-1185">Reference proteome</keyword>
<protein>
    <submittedName>
        <fullName evidence="2">Uncharacterized protein</fullName>
    </submittedName>
</protein>
<dbReference type="AlphaFoldDB" id="M0A223"/>
<gene>
    <name evidence="2" type="ORF">C484_08498</name>
</gene>
<feature type="compositionally biased region" description="Polar residues" evidence="1">
    <location>
        <begin position="61"/>
        <end position="73"/>
    </location>
</feature>
<evidence type="ECO:0000313" key="3">
    <source>
        <dbReference type="Proteomes" id="UP000011648"/>
    </source>
</evidence>
<dbReference type="EMBL" id="AOIL01000028">
    <property type="protein sequence ID" value="ELY92654.1"/>
    <property type="molecule type" value="Genomic_DNA"/>
</dbReference>
<proteinExistence type="predicted"/>
<reference evidence="2 3" key="1">
    <citation type="journal article" date="2014" name="PLoS Genet.">
        <title>Phylogenetically driven sequencing of extremely halophilic archaea reveals strategies for static and dynamic osmo-response.</title>
        <authorList>
            <person name="Becker E.A."/>
            <person name="Seitzer P.M."/>
            <person name="Tritt A."/>
            <person name="Larsen D."/>
            <person name="Krusor M."/>
            <person name="Yao A.I."/>
            <person name="Wu D."/>
            <person name="Madern D."/>
            <person name="Eisen J.A."/>
            <person name="Darling A.E."/>
            <person name="Facciotti M.T."/>
        </authorList>
    </citation>
    <scope>NUCLEOTIDE SEQUENCE [LARGE SCALE GENOMIC DNA]</scope>
    <source>
        <strain evidence="2 3">DSM 12281</strain>
    </source>
</reference>
<organism evidence="2 3">
    <name type="scientific">Natrialba taiwanensis DSM 12281</name>
    <dbReference type="NCBI Taxonomy" id="1230458"/>
    <lineage>
        <taxon>Archaea</taxon>
        <taxon>Methanobacteriati</taxon>
        <taxon>Methanobacteriota</taxon>
        <taxon>Stenosarchaea group</taxon>
        <taxon>Halobacteria</taxon>
        <taxon>Halobacteriales</taxon>
        <taxon>Natrialbaceae</taxon>
        <taxon>Natrialba</taxon>
    </lineage>
</organism>
<sequence>MNTNHSPEDHTEATETFEADLKTLITSAFAHGAAIEATWVITTPLADAPDWIVTVERENSDPQSSDSHASPEK</sequence>
<dbReference type="RefSeq" id="WP_006825475.1">
    <property type="nucleotide sequence ID" value="NZ_AOIL01000028.1"/>
</dbReference>
<evidence type="ECO:0000313" key="2">
    <source>
        <dbReference type="EMBL" id="ELY92654.1"/>
    </source>
</evidence>
<accession>M0A223</accession>
<evidence type="ECO:0000256" key="1">
    <source>
        <dbReference type="SAM" id="MobiDB-lite"/>
    </source>
</evidence>
<comment type="caution">
    <text evidence="2">The sequence shown here is derived from an EMBL/GenBank/DDBJ whole genome shotgun (WGS) entry which is preliminary data.</text>
</comment>
<dbReference type="OrthoDB" id="261339at2157"/>